<dbReference type="CDD" id="cd08702">
    <property type="entry name" value="Arna_FMT_C"/>
    <property type="match status" value="1"/>
</dbReference>
<keyword evidence="4" id="KW-1185">Reference proteome</keyword>
<dbReference type="KEGG" id="gfe:Gferi_11370"/>
<proteinExistence type="predicted"/>
<dbReference type="InterPro" id="IPR036477">
    <property type="entry name" value="Formyl_transf_N_sf"/>
</dbReference>
<evidence type="ECO:0000313" key="3">
    <source>
        <dbReference type="EMBL" id="AOT70138.1"/>
    </source>
</evidence>
<dbReference type="STRING" id="1424294.Gferi_11370"/>
<sequence length="300" mass="34636">MKSILIGSVGSSSKTLLQEMVRLNFPVEMVFSLDEQYSLNVSGYYPIHQLAEKHNIPYRKFKRINDKEHTVLIKEINPDYIFVIGLSQLIGKEIIESAKKGVIGSHPTPLPKFRGRAAMVWQMLLGIKESKCSMFFIDEGIDSGDIIGQEDYFLENTDYAIDAERKVTEAFGRLARRILPEIMNNNLKSIKQNEEEATYLLKRLPEDGLINWQEPVEQIHRLIRAVSKPYPGAFSYYDGKDKVVFWRADFMENKKYIGLPGQIAKKTEEYLDVVCIDGLLRIYDFECTNSIKIREGYKFK</sequence>
<evidence type="ECO:0000259" key="2">
    <source>
        <dbReference type="Pfam" id="PF02911"/>
    </source>
</evidence>
<dbReference type="SUPFAM" id="SSF50486">
    <property type="entry name" value="FMT C-terminal domain-like"/>
    <property type="match status" value="1"/>
</dbReference>
<dbReference type="SUPFAM" id="SSF53328">
    <property type="entry name" value="Formyltransferase"/>
    <property type="match status" value="1"/>
</dbReference>
<gene>
    <name evidence="3" type="ORF">Gferi_11370</name>
</gene>
<accession>A0A1D8GGW1</accession>
<dbReference type="GO" id="GO:0005829">
    <property type="term" value="C:cytosol"/>
    <property type="evidence" value="ECO:0007669"/>
    <property type="project" value="TreeGrafter"/>
</dbReference>
<dbReference type="OrthoDB" id="9802815at2"/>
<dbReference type="EMBL" id="CP017269">
    <property type="protein sequence ID" value="AOT70138.1"/>
    <property type="molecule type" value="Genomic_DNA"/>
</dbReference>
<feature type="domain" description="Formyl transferase C-terminal" evidence="2">
    <location>
        <begin position="205"/>
        <end position="285"/>
    </location>
</feature>
<evidence type="ECO:0000313" key="4">
    <source>
        <dbReference type="Proteomes" id="UP000095743"/>
    </source>
</evidence>
<dbReference type="AlphaFoldDB" id="A0A1D8GGW1"/>
<dbReference type="Gene3D" id="3.40.50.12230">
    <property type="match status" value="1"/>
</dbReference>
<dbReference type="GO" id="GO:0004479">
    <property type="term" value="F:methionyl-tRNA formyltransferase activity"/>
    <property type="evidence" value="ECO:0007669"/>
    <property type="project" value="TreeGrafter"/>
</dbReference>
<dbReference type="RefSeq" id="WP_069976548.1">
    <property type="nucleotide sequence ID" value="NZ_CP017269.1"/>
</dbReference>
<dbReference type="Pfam" id="PF02911">
    <property type="entry name" value="Formyl_trans_C"/>
    <property type="match status" value="1"/>
</dbReference>
<dbReference type="InterPro" id="IPR011034">
    <property type="entry name" value="Formyl_transferase-like_C_sf"/>
</dbReference>
<organism evidence="3 4">
    <name type="scientific">Geosporobacter ferrireducens</name>
    <dbReference type="NCBI Taxonomy" id="1424294"/>
    <lineage>
        <taxon>Bacteria</taxon>
        <taxon>Bacillati</taxon>
        <taxon>Bacillota</taxon>
        <taxon>Clostridia</taxon>
        <taxon>Peptostreptococcales</taxon>
        <taxon>Thermotaleaceae</taxon>
        <taxon>Geosporobacter</taxon>
    </lineage>
</organism>
<dbReference type="Proteomes" id="UP000095743">
    <property type="component" value="Chromosome"/>
</dbReference>
<reference evidence="3 4" key="1">
    <citation type="submission" date="2016-09" db="EMBL/GenBank/DDBJ databases">
        <title>Genomic analysis reveals versatility of anaerobic energy metabolism of Geosporobacter ferrireducens IRF9 of phylum Firmicutes.</title>
        <authorList>
            <person name="Kim S.-J."/>
        </authorList>
    </citation>
    <scope>NUCLEOTIDE SEQUENCE [LARGE SCALE GENOMIC DNA]</scope>
    <source>
        <strain evidence="3 4">IRF9</strain>
    </source>
</reference>
<name>A0A1D8GGW1_9FIRM</name>
<evidence type="ECO:0000259" key="1">
    <source>
        <dbReference type="Pfam" id="PF00551"/>
    </source>
</evidence>
<dbReference type="InterPro" id="IPR002376">
    <property type="entry name" value="Formyl_transf_N"/>
</dbReference>
<dbReference type="PANTHER" id="PTHR11138:SF5">
    <property type="entry name" value="METHIONYL-TRNA FORMYLTRANSFERASE, MITOCHONDRIAL"/>
    <property type="match status" value="1"/>
</dbReference>
<protein>
    <submittedName>
        <fullName evidence="3">Polymyxin resistance protein ArnA</fullName>
    </submittedName>
</protein>
<dbReference type="Pfam" id="PF00551">
    <property type="entry name" value="Formyl_trans_N"/>
    <property type="match status" value="1"/>
</dbReference>
<dbReference type="InterPro" id="IPR005793">
    <property type="entry name" value="Formyl_trans_C"/>
</dbReference>
<dbReference type="PANTHER" id="PTHR11138">
    <property type="entry name" value="METHIONYL-TRNA FORMYLTRANSFERASE"/>
    <property type="match status" value="1"/>
</dbReference>
<feature type="domain" description="Formyl transferase N-terminal" evidence="1">
    <location>
        <begin position="52"/>
        <end position="169"/>
    </location>
</feature>